<name>A0A2H0TQY8_9BACT</name>
<keyword evidence="2 5" id="KW-0812">Transmembrane</keyword>
<dbReference type="PANTHER" id="PTHR37422">
    <property type="entry name" value="TEICHURONIC ACID BIOSYNTHESIS PROTEIN TUAE"/>
    <property type="match status" value="1"/>
</dbReference>
<evidence type="ECO:0000256" key="2">
    <source>
        <dbReference type="ARBA" id="ARBA00022692"/>
    </source>
</evidence>
<protein>
    <recommendedName>
        <fullName evidence="6">O-antigen ligase-related domain-containing protein</fullName>
    </recommendedName>
</protein>
<dbReference type="InterPro" id="IPR007016">
    <property type="entry name" value="O-antigen_ligase-rel_domated"/>
</dbReference>
<feature type="transmembrane region" description="Helical" evidence="5">
    <location>
        <begin position="78"/>
        <end position="97"/>
    </location>
</feature>
<sequence length="446" mass="50881">MKLLNRLLHLFAFLLPWQTIWLYREPIVNGYKWEFGTLGFYATEVLLWLIIALFVLWYIHRFSKRTVKQKFVFTKDRFFLLSVVVFLLYAFASSLWAPDAVLARQHALRLMQAILLFLMIYIVPISWKKMVLWFSGGMTIQALLGYWQFISQKTFASTLLGMAAHPVDAGGTSVIVGREVGRWLRAYGGFSHPNVFAGFLVISFFLTTFLWHVNKDASPQHRIFAAAAMLTQITALFFTFSRSAWLSFVILWLILFLFSSKKDVLHGAESFLFRVSVYSALLIAVLASMFMPLVQNRLFGDSSYEARSIEERLTGAAEARQIRVAHPFLGVGAGNYTAELMAQYPNREGWVYQPVHNVVLLFVAEFGFVGIMLVGLIIVTFIRMHEKERRFMVSVAFVVLLGLLGPLAAFDHYLYSAYSGLMAFALVVGVVMKYSTHDIHILSPHE</sequence>
<accession>A0A2H0TQY8</accession>
<feature type="transmembrane region" description="Helical" evidence="5">
    <location>
        <begin position="38"/>
        <end position="58"/>
    </location>
</feature>
<dbReference type="InterPro" id="IPR051533">
    <property type="entry name" value="WaaL-like"/>
</dbReference>
<feature type="transmembrane region" description="Helical" evidence="5">
    <location>
        <begin position="415"/>
        <end position="434"/>
    </location>
</feature>
<feature type="transmembrane region" description="Helical" evidence="5">
    <location>
        <begin position="130"/>
        <end position="150"/>
    </location>
</feature>
<evidence type="ECO:0000313" key="8">
    <source>
        <dbReference type="Proteomes" id="UP000230154"/>
    </source>
</evidence>
<organism evidence="7 8">
    <name type="scientific">Candidatus Magasanikbacteria bacterium CG10_big_fil_rev_8_21_14_0_10_47_10</name>
    <dbReference type="NCBI Taxonomy" id="1974652"/>
    <lineage>
        <taxon>Bacteria</taxon>
        <taxon>Candidatus Magasanikiibacteriota</taxon>
    </lineage>
</organism>
<feature type="transmembrane region" description="Helical" evidence="5">
    <location>
        <begin position="244"/>
        <end position="259"/>
    </location>
</feature>
<feature type="transmembrane region" description="Helical" evidence="5">
    <location>
        <begin position="195"/>
        <end position="214"/>
    </location>
</feature>
<evidence type="ECO:0000256" key="4">
    <source>
        <dbReference type="ARBA" id="ARBA00023136"/>
    </source>
</evidence>
<feature type="transmembrane region" description="Helical" evidence="5">
    <location>
        <begin position="358"/>
        <end position="379"/>
    </location>
</feature>
<evidence type="ECO:0000256" key="3">
    <source>
        <dbReference type="ARBA" id="ARBA00022989"/>
    </source>
</evidence>
<feature type="transmembrane region" description="Helical" evidence="5">
    <location>
        <begin position="271"/>
        <end position="294"/>
    </location>
</feature>
<reference evidence="8" key="1">
    <citation type="submission" date="2017-09" db="EMBL/GenBank/DDBJ databases">
        <title>Depth-based differentiation of microbial function through sediment-hosted aquifers and enrichment of novel symbionts in the deep terrestrial subsurface.</title>
        <authorList>
            <person name="Probst A.J."/>
            <person name="Ladd B."/>
            <person name="Jarett J.K."/>
            <person name="Geller-Mcgrath D.E."/>
            <person name="Sieber C.M.K."/>
            <person name="Emerson J.B."/>
            <person name="Anantharaman K."/>
            <person name="Thomas B.C."/>
            <person name="Malmstrom R."/>
            <person name="Stieglmeier M."/>
            <person name="Klingl A."/>
            <person name="Woyke T."/>
            <person name="Ryan C.M."/>
            <person name="Banfield J.F."/>
        </authorList>
    </citation>
    <scope>NUCLEOTIDE SEQUENCE [LARGE SCALE GENOMIC DNA]</scope>
</reference>
<evidence type="ECO:0000256" key="1">
    <source>
        <dbReference type="ARBA" id="ARBA00004141"/>
    </source>
</evidence>
<dbReference type="Proteomes" id="UP000230154">
    <property type="component" value="Unassembled WGS sequence"/>
</dbReference>
<comment type="caution">
    <text evidence="7">The sequence shown here is derived from an EMBL/GenBank/DDBJ whole genome shotgun (WGS) entry which is preliminary data.</text>
</comment>
<keyword evidence="4 5" id="KW-0472">Membrane</keyword>
<feature type="transmembrane region" description="Helical" evidence="5">
    <location>
        <begin position="103"/>
        <end position="123"/>
    </location>
</feature>
<dbReference type="Pfam" id="PF04932">
    <property type="entry name" value="Wzy_C"/>
    <property type="match status" value="1"/>
</dbReference>
<keyword evidence="3 5" id="KW-1133">Transmembrane helix</keyword>
<proteinExistence type="predicted"/>
<feature type="transmembrane region" description="Helical" evidence="5">
    <location>
        <begin position="391"/>
        <end position="409"/>
    </location>
</feature>
<feature type="domain" description="O-antigen ligase-related" evidence="6">
    <location>
        <begin position="228"/>
        <end position="374"/>
    </location>
</feature>
<evidence type="ECO:0000259" key="6">
    <source>
        <dbReference type="Pfam" id="PF04932"/>
    </source>
</evidence>
<dbReference type="GO" id="GO:0016020">
    <property type="term" value="C:membrane"/>
    <property type="evidence" value="ECO:0007669"/>
    <property type="project" value="UniProtKB-SubCell"/>
</dbReference>
<dbReference type="AlphaFoldDB" id="A0A2H0TQY8"/>
<dbReference type="EMBL" id="PFCB01000017">
    <property type="protein sequence ID" value="PIR74554.1"/>
    <property type="molecule type" value="Genomic_DNA"/>
</dbReference>
<gene>
    <name evidence="7" type="ORF">COU35_01925</name>
</gene>
<evidence type="ECO:0000313" key="7">
    <source>
        <dbReference type="EMBL" id="PIR74554.1"/>
    </source>
</evidence>
<comment type="subcellular location">
    <subcellularLocation>
        <location evidence="1">Membrane</location>
        <topology evidence="1">Multi-pass membrane protein</topology>
    </subcellularLocation>
</comment>
<dbReference type="PANTHER" id="PTHR37422:SF13">
    <property type="entry name" value="LIPOPOLYSACCHARIDE BIOSYNTHESIS PROTEIN PA4999-RELATED"/>
    <property type="match status" value="1"/>
</dbReference>
<evidence type="ECO:0000256" key="5">
    <source>
        <dbReference type="SAM" id="Phobius"/>
    </source>
</evidence>